<proteinExistence type="predicted"/>
<feature type="compositionally biased region" description="Polar residues" evidence="1">
    <location>
        <begin position="13"/>
        <end position="23"/>
    </location>
</feature>
<evidence type="ECO:0000313" key="3">
    <source>
        <dbReference type="Proteomes" id="UP001607303"/>
    </source>
</evidence>
<dbReference type="Proteomes" id="UP001607303">
    <property type="component" value="Unassembled WGS sequence"/>
</dbReference>
<accession>A0ABD2CYV1</accession>
<sequence length="82" mass="9322">MSRSSHADKLRISSRNRYLSQERQVQKEKLRKIQKNVLNTFDGDSPLAVAAKPVEAKQKHGRKAETVISHRDVLQESIGRLG</sequence>
<reference evidence="2 3" key="1">
    <citation type="journal article" date="2024" name="Ann. Entomol. Soc. Am.">
        <title>Genomic analyses of the southern and eastern yellowjacket wasps (Hymenoptera: Vespidae) reveal evolutionary signatures of social life.</title>
        <authorList>
            <person name="Catto M.A."/>
            <person name="Caine P.B."/>
            <person name="Orr S.E."/>
            <person name="Hunt B.G."/>
            <person name="Goodisman M.A.D."/>
        </authorList>
    </citation>
    <scope>NUCLEOTIDE SEQUENCE [LARGE SCALE GENOMIC DNA]</scope>
    <source>
        <strain evidence="2">232</strain>
        <tissue evidence="2">Head and thorax</tissue>
    </source>
</reference>
<organism evidence="2 3">
    <name type="scientific">Vespula maculifrons</name>
    <name type="common">Eastern yellow jacket</name>
    <name type="synonym">Wasp</name>
    <dbReference type="NCBI Taxonomy" id="7453"/>
    <lineage>
        <taxon>Eukaryota</taxon>
        <taxon>Metazoa</taxon>
        <taxon>Ecdysozoa</taxon>
        <taxon>Arthropoda</taxon>
        <taxon>Hexapoda</taxon>
        <taxon>Insecta</taxon>
        <taxon>Pterygota</taxon>
        <taxon>Neoptera</taxon>
        <taxon>Endopterygota</taxon>
        <taxon>Hymenoptera</taxon>
        <taxon>Apocrita</taxon>
        <taxon>Aculeata</taxon>
        <taxon>Vespoidea</taxon>
        <taxon>Vespidae</taxon>
        <taxon>Vespinae</taxon>
        <taxon>Vespula</taxon>
    </lineage>
</organism>
<feature type="compositionally biased region" description="Basic and acidic residues" evidence="1">
    <location>
        <begin position="1"/>
        <end position="11"/>
    </location>
</feature>
<evidence type="ECO:0000256" key="1">
    <source>
        <dbReference type="SAM" id="MobiDB-lite"/>
    </source>
</evidence>
<keyword evidence="3" id="KW-1185">Reference proteome</keyword>
<comment type="caution">
    <text evidence="2">The sequence shown here is derived from an EMBL/GenBank/DDBJ whole genome shotgun (WGS) entry which is preliminary data.</text>
</comment>
<name>A0ABD2CYV1_VESMC</name>
<evidence type="ECO:0000313" key="2">
    <source>
        <dbReference type="EMBL" id="KAL2749914.1"/>
    </source>
</evidence>
<protein>
    <submittedName>
        <fullName evidence="2">Uncharacterized protein</fullName>
    </submittedName>
</protein>
<gene>
    <name evidence="2" type="ORF">V1477_001985</name>
</gene>
<dbReference type="AlphaFoldDB" id="A0ABD2CYV1"/>
<dbReference type="EMBL" id="JAYRBN010000026">
    <property type="protein sequence ID" value="KAL2749914.1"/>
    <property type="molecule type" value="Genomic_DNA"/>
</dbReference>
<feature type="region of interest" description="Disordered" evidence="1">
    <location>
        <begin position="1"/>
        <end position="23"/>
    </location>
</feature>